<comment type="similarity">
    <text evidence="3">Belongs to the CAS family.</text>
</comment>
<dbReference type="AlphaFoldDB" id="A0AAZ3RUN4"/>
<dbReference type="Proteomes" id="UP000694402">
    <property type="component" value="Unassembled WGS sequence"/>
</dbReference>
<feature type="region of interest" description="Disordered" evidence="10">
    <location>
        <begin position="184"/>
        <end position="208"/>
    </location>
</feature>
<dbReference type="PANTHER" id="PTHR10654">
    <property type="entry name" value="CAS SCAFFOLDING PROTEIN"/>
    <property type="match status" value="1"/>
</dbReference>
<comment type="subcellular location">
    <subcellularLocation>
        <location evidence="1">Cell junction</location>
        <location evidence="1">Focal adhesion</location>
    </subcellularLocation>
    <subcellularLocation>
        <location evidence="2">Cytoplasm</location>
    </subcellularLocation>
</comment>
<dbReference type="InterPro" id="IPR037362">
    <property type="entry name" value="CAS_fam"/>
</dbReference>
<proteinExistence type="inferred from homology"/>
<reference evidence="13" key="1">
    <citation type="journal article" date="2018" name="PLoS ONE">
        <title>Chinook salmon (Oncorhynchus tshawytscha) genome and transcriptome.</title>
        <authorList>
            <person name="Christensen K.A."/>
            <person name="Leong J.S."/>
            <person name="Sakhrani D."/>
            <person name="Biagi C.A."/>
            <person name="Minkley D.R."/>
            <person name="Withler R.E."/>
            <person name="Rondeau E.B."/>
            <person name="Koop B.F."/>
            <person name="Devlin R.H."/>
        </authorList>
    </citation>
    <scope>NUCLEOTIDE SEQUENCE [LARGE SCALE GENOMIC DNA]</scope>
</reference>
<dbReference type="FunFam" id="2.30.30.40:FF:000009">
    <property type="entry name" value="Breast cancer anti-estrogen resistance 1"/>
    <property type="match status" value="1"/>
</dbReference>
<feature type="region of interest" description="Disordered" evidence="10">
    <location>
        <begin position="85"/>
        <end position="129"/>
    </location>
</feature>
<keyword evidence="5" id="KW-0963">Cytoplasm</keyword>
<dbReference type="Ensembl" id="ENSOTST00005179820.1">
    <property type="protein sequence ID" value="ENSOTSP00005145166.1"/>
    <property type="gene ID" value="ENSOTSG00005049586.1"/>
</dbReference>
<dbReference type="FunFam" id="1.20.120.830:FF:000001">
    <property type="entry name" value="BCAR1 scaffold protein, Cas family member"/>
    <property type="match status" value="1"/>
</dbReference>
<protein>
    <submittedName>
        <fullName evidence="12">Cas scaffold protein family member 4</fullName>
    </submittedName>
</protein>
<accession>A0AAZ3RUN4</accession>
<dbReference type="PROSITE" id="PS50002">
    <property type="entry name" value="SH3"/>
    <property type="match status" value="1"/>
</dbReference>
<feature type="region of interest" description="Disordered" evidence="10">
    <location>
        <begin position="409"/>
        <end position="429"/>
    </location>
</feature>
<dbReference type="InterPro" id="IPR038319">
    <property type="entry name" value="Serine_rich_sf"/>
</dbReference>
<dbReference type="GO" id="GO:0005925">
    <property type="term" value="C:focal adhesion"/>
    <property type="evidence" value="ECO:0007669"/>
    <property type="project" value="UniProtKB-SubCell"/>
</dbReference>
<dbReference type="GO" id="GO:0007155">
    <property type="term" value="P:cell adhesion"/>
    <property type="evidence" value="ECO:0007669"/>
    <property type="project" value="UniProtKB-KW"/>
</dbReference>
<dbReference type="InterPro" id="IPR021901">
    <property type="entry name" value="CAS_C"/>
</dbReference>
<dbReference type="GO" id="GO:0005737">
    <property type="term" value="C:cytoplasm"/>
    <property type="evidence" value="ECO:0007669"/>
    <property type="project" value="UniProtKB-SubCell"/>
</dbReference>
<evidence type="ECO:0000256" key="6">
    <source>
        <dbReference type="ARBA" id="ARBA00022553"/>
    </source>
</evidence>
<sequence>MTSSETGLRCGEVTVGFEMTLLAKALYDNIAECSDELGFRKGDVVTVLQQEVEGSCGWWMCFLSGRQGLAPANRLQLLPLAPPQIPAQTQGEVPGAGSVDPGSSHDSDSDRPGNLYQIPSISRHTQSSSPAYECMDRAYKASVSSVFSGCSKGEVYDVPSLVRRASLFPASTTPRHMTLKASLMETSDQERQFDTRSSRRRCSPSPSLDYVYAAPPTVVPDPSYDIPIPSSVPPSIPPASDIQQRLVTGGYNTSTSPQRQPSSYSTLPNPRKSDWIYDVPSSPEKPGGEPGYYTILPSGGQPGYYTHLPFGGQPGYYTTLPSKALSFDRQLHDTLPDRNCSAQSFYDIPKPRSPPQGSKDPPNPPRVLPRPPLYNRPPGQMQMDKEHCVYAVPPREQLSVVVPHRGHHVPLECRGDSGPTYDHPNPQGRLQRGRLGLVAGALGARPGRGDTLLQEEDEESGRTTTSTSDKQRISTASTSSTSSSCDSLALCSSSSPEPQREVCLSQEEACRRLLILQQEVCREVPRLMEFVSSSWRSRDHLEKHLTEIRSAAEGVAGSVTSFLTFALDVKGNARRLTDSNLQARLQRQLSVLEDSGLILQQAVSSLGVAGWPLPLLAQDPAQNHTPDQLDSLVRVTRTIPEDVKRMVSIVNANAKLLFRPSTSTTNNTSTSTSQFMKKRTEQGEDSGTDHHDNVQLQEDQKRCVSEPQVCVDGPRRSSESLSPRKPFISDSGDAPRKTSEPHVSLFAKMASQSEPQVSLSARMASQSEPQVYLSARMASQSEPQVSLSARMASQSEPQVSSSARMASQSEPQVSDVPSPGKSFNSQVDSPKRQPTLSEHCRLYFGALQKAICVFITSLDSQTPEKFISHSKLIIMVGQRLVDTLYREAQKGEAQRREPRSVSESGLGPSQSQNQVLLCKCNHMCALLKQLAVATKKAALHYPERQALQEAQDFAKELAQRAQHFRISLDL</sequence>
<evidence type="ECO:0000256" key="3">
    <source>
        <dbReference type="ARBA" id="ARBA00007848"/>
    </source>
</evidence>
<feature type="region of interest" description="Disordered" evidence="10">
    <location>
        <begin position="783"/>
        <end position="832"/>
    </location>
</feature>
<evidence type="ECO:0000256" key="5">
    <source>
        <dbReference type="ARBA" id="ARBA00022490"/>
    </source>
</evidence>
<feature type="compositionally biased region" description="Polar residues" evidence="10">
    <location>
        <begin position="821"/>
        <end position="832"/>
    </location>
</feature>
<evidence type="ECO:0000256" key="4">
    <source>
        <dbReference type="ARBA" id="ARBA00022443"/>
    </source>
</evidence>
<dbReference type="Gene3D" id="1.20.120.230">
    <property type="entry name" value="Alpha-catenin/vinculin-like"/>
    <property type="match status" value="1"/>
</dbReference>
<dbReference type="GeneTree" id="ENSGT00950000183008"/>
<keyword evidence="4 9" id="KW-0728">SH3 domain</keyword>
<feature type="compositionally biased region" description="Basic and acidic residues" evidence="10">
    <location>
        <begin position="188"/>
        <end position="197"/>
    </location>
</feature>
<dbReference type="GO" id="GO:0007169">
    <property type="term" value="P:cell surface receptor protein tyrosine kinase signaling pathway"/>
    <property type="evidence" value="ECO:0007669"/>
    <property type="project" value="TreeGrafter"/>
</dbReference>
<gene>
    <name evidence="12" type="primary">cass4</name>
</gene>
<dbReference type="InterPro" id="IPR036028">
    <property type="entry name" value="SH3-like_dom_sf"/>
</dbReference>
<dbReference type="InterPro" id="IPR001452">
    <property type="entry name" value="SH3_domain"/>
</dbReference>
<feature type="compositionally biased region" description="Polar residues" evidence="10">
    <location>
        <begin position="783"/>
        <end position="812"/>
    </location>
</feature>
<dbReference type="GO" id="GO:0016477">
    <property type="term" value="P:cell migration"/>
    <property type="evidence" value="ECO:0007669"/>
    <property type="project" value="TreeGrafter"/>
</dbReference>
<feature type="compositionally biased region" description="Low complexity" evidence="10">
    <location>
        <begin position="474"/>
        <end position="495"/>
    </location>
</feature>
<dbReference type="InterPro" id="IPR014928">
    <property type="entry name" value="Serine_rich_dom"/>
</dbReference>
<evidence type="ECO:0000256" key="9">
    <source>
        <dbReference type="PROSITE-ProRule" id="PRU00192"/>
    </source>
</evidence>
<name>A0AAZ3RUN4_ONCTS</name>
<feature type="region of interest" description="Disordered" evidence="10">
    <location>
        <begin position="334"/>
        <end position="381"/>
    </location>
</feature>
<dbReference type="Pfam" id="PF14604">
    <property type="entry name" value="SH3_9"/>
    <property type="match status" value="1"/>
</dbReference>
<organism evidence="12 13">
    <name type="scientific">Oncorhynchus tshawytscha</name>
    <name type="common">Chinook salmon</name>
    <name type="synonym">Salmo tshawytscha</name>
    <dbReference type="NCBI Taxonomy" id="74940"/>
    <lineage>
        <taxon>Eukaryota</taxon>
        <taxon>Metazoa</taxon>
        <taxon>Chordata</taxon>
        <taxon>Craniata</taxon>
        <taxon>Vertebrata</taxon>
        <taxon>Euteleostomi</taxon>
        <taxon>Actinopterygii</taxon>
        <taxon>Neopterygii</taxon>
        <taxon>Teleostei</taxon>
        <taxon>Protacanthopterygii</taxon>
        <taxon>Salmoniformes</taxon>
        <taxon>Salmonidae</taxon>
        <taxon>Salmoninae</taxon>
        <taxon>Oncorhynchus</taxon>
    </lineage>
</organism>
<feature type="region of interest" description="Disordered" evidence="10">
    <location>
        <begin position="249"/>
        <end position="291"/>
    </location>
</feature>
<keyword evidence="8" id="KW-0965">Cell junction</keyword>
<evidence type="ECO:0000256" key="8">
    <source>
        <dbReference type="ARBA" id="ARBA00022949"/>
    </source>
</evidence>
<evidence type="ECO:0000256" key="2">
    <source>
        <dbReference type="ARBA" id="ARBA00004496"/>
    </source>
</evidence>
<feature type="domain" description="SH3" evidence="11">
    <location>
        <begin position="18"/>
        <end position="80"/>
    </location>
</feature>
<evidence type="ECO:0000313" key="12">
    <source>
        <dbReference type="Ensembl" id="ENSOTSP00005145166.1"/>
    </source>
</evidence>
<feature type="compositionally biased region" description="Basic and acidic residues" evidence="10">
    <location>
        <begin position="678"/>
        <end position="704"/>
    </location>
</feature>
<dbReference type="Pfam" id="PF12026">
    <property type="entry name" value="CAS_C"/>
    <property type="match status" value="2"/>
</dbReference>
<reference evidence="12" key="2">
    <citation type="submission" date="2025-08" db="UniProtKB">
        <authorList>
            <consortium name="Ensembl"/>
        </authorList>
    </citation>
    <scope>IDENTIFICATION</scope>
</reference>
<dbReference type="SUPFAM" id="SSF50044">
    <property type="entry name" value="SH3-domain"/>
    <property type="match status" value="1"/>
</dbReference>
<feature type="region of interest" description="Disordered" evidence="10">
    <location>
        <begin position="889"/>
        <end position="909"/>
    </location>
</feature>
<feature type="compositionally biased region" description="Basic and acidic residues" evidence="10">
    <location>
        <begin position="889"/>
        <end position="900"/>
    </location>
</feature>
<feature type="compositionally biased region" description="Polar residues" evidence="10">
    <location>
        <begin position="117"/>
        <end position="129"/>
    </location>
</feature>
<evidence type="ECO:0000256" key="10">
    <source>
        <dbReference type="SAM" id="MobiDB-lite"/>
    </source>
</evidence>
<feature type="region of interest" description="Disordered" evidence="10">
    <location>
        <begin position="660"/>
        <end position="741"/>
    </location>
</feature>
<dbReference type="Pfam" id="PF08824">
    <property type="entry name" value="Serine_rich"/>
    <property type="match status" value="1"/>
</dbReference>
<dbReference type="Gene3D" id="2.30.30.40">
    <property type="entry name" value="SH3 Domains"/>
    <property type="match status" value="1"/>
</dbReference>
<evidence type="ECO:0000313" key="13">
    <source>
        <dbReference type="Proteomes" id="UP000694402"/>
    </source>
</evidence>
<dbReference type="PANTHER" id="PTHR10654:SF19">
    <property type="entry name" value="CAS SCAFFOLDING PROTEIN FAMILY MEMBER 4"/>
    <property type="match status" value="1"/>
</dbReference>
<keyword evidence="6" id="KW-0597">Phosphoprotein</keyword>
<evidence type="ECO:0000259" key="11">
    <source>
        <dbReference type="PROSITE" id="PS50002"/>
    </source>
</evidence>
<evidence type="ECO:0000256" key="7">
    <source>
        <dbReference type="ARBA" id="ARBA00022889"/>
    </source>
</evidence>
<keyword evidence="13" id="KW-1185">Reference proteome</keyword>
<feature type="region of interest" description="Disordered" evidence="10">
    <location>
        <begin position="442"/>
        <end position="496"/>
    </location>
</feature>
<keyword evidence="7" id="KW-0130">Cell adhesion</keyword>
<dbReference type="Gene3D" id="1.20.120.830">
    <property type="entry name" value="Serine-rich domain"/>
    <property type="match status" value="1"/>
</dbReference>
<dbReference type="CDD" id="cd11844">
    <property type="entry name" value="SH3_CAS"/>
    <property type="match status" value="1"/>
</dbReference>
<evidence type="ECO:0000256" key="1">
    <source>
        <dbReference type="ARBA" id="ARBA00004246"/>
    </source>
</evidence>
<dbReference type="SMART" id="SM00326">
    <property type="entry name" value="SH3"/>
    <property type="match status" value="1"/>
</dbReference>
<reference evidence="12" key="3">
    <citation type="submission" date="2025-09" db="UniProtKB">
        <authorList>
            <consortium name="Ensembl"/>
        </authorList>
    </citation>
    <scope>IDENTIFICATION</scope>
</reference>
<dbReference type="GO" id="GO:0005886">
    <property type="term" value="C:plasma membrane"/>
    <property type="evidence" value="ECO:0007669"/>
    <property type="project" value="TreeGrafter"/>
</dbReference>
<feature type="compositionally biased region" description="Polar residues" evidence="10">
    <location>
        <begin position="249"/>
        <end position="268"/>
    </location>
</feature>
<feature type="compositionally biased region" description="Low complexity" evidence="10">
    <location>
        <begin position="661"/>
        <end position="673"/>
    </location>
</feature>
<feature type="compositionally biased region" description="Pro residues" evidence="10">
    <location>
        <begin position="361"/>
        <end position="375"/>
    </location>
</feature>